<dbReference type="InterPro" id="IPR002347">
    <property type="entry name" value="SDR_fam"/>
</dbReference>
<evidence type="ECO:0000256" key="1">
    <source>
        <dbReference type="ARBA" id="ARBA00006484"/>
    </source>
</evidence>
<evidence type="ECO:0000256" key="3">
    <source>
        <dbReference type="ARBA" id="ARBA00023002"/>
    </source>
</evidence>
<evidence type="ECO:0000313" key="6">
    <source>
        <dbReference type="EMBL" id="GAA2105249.1"/>
    </source>
</evidence>
<dbReference type="InterPro" id="IPR036291">
    <property type="entry name" value="NAD(P)-bd_dom_sf"/>
</dbReference>
<dbReference type="InterPro" id="IPR057326">
    <property type="entry name" value="KR_dom"/>
</dbReference>
<dbReference type="PROSITE" id="PS00061">
    <property type="entry name" value="ADH_SHORT"/>
    <property type="match status" value="1"/>
</dbReference>
<reference evidence="6 7" key="1">
    <citation type="journal article" date="2019" name="Int. J. Syst. Evol. Microbiol.">
        <title>The Global Catalogue of Microorganisms (GCM) 10K type strain sequencing project: providing services to taxonomists for standard genome sequencing and annotation.</title>
        <authorList>
            <consortium name="The Broad Institute Genomics Platform"/>
            <consortium name="The Broad Institute Genome Sequencing Center for Infectious Disease"/>
            <person name="Wu L."/>
            <person name="Ma J."/>
        </authorList>
    </citation>
    <scope>NUCLEOTIDE SEQUENCE [LARGE SCALE GENOMIC DNA]</scope>
    <source>
        <strain evidence="6 7">JCM 14559</strain>
    </source>
</reference>
<proteinExistence type="inferred from homology"/>
<dbReference type="EMBL" id="BAAANS010000028">
    <property type="protein sequence ID" value="GAA2105249.1"/>
    <property type="molecule type" value="Genomic_DNA"/>
</dbReference>
<dbReference type="PANTHER" id="PTHR43490:SF99">
    <property type="entry name" value="SHORT-CHAIN DEHYDROGENASE_REDUCTASE"/>
    <property type="match status" value="1"/>
</dbReference>
<dbReference type="RefSeq" id="WP_344553965.1">
    <property type="nucleotide sequence ID" value="NZ_BAAANS010000028.1"/>
</dbReference>
<comment type="caution">
    <text evidence="6">The sequence shown here is derived from an EMBL/GenBank/DDBJ whole genome shotgun (WGS) entry which is preliminary data.</text>
</comment>
<dbReference type="InterPro" id="IPR020904">
    <property type="entry name" value="Sc_DH/Rdtase_CS"/>
</dbReference>
<sequence length="259" mass="26837">MTNENRIALVTGANRGIGRAVARRLAARGLTVLVTARDPDRAAAAVDRLRADPGIRAAGAGGERLWPLTLDVTDAAGVRAAARQVGDRFGRLDVLVNNAGISGGVEAQLPSATTLETMREVFATNLFGVLAVTNALLPLLHRSAAARIVNVSSAVGSFARQSDPGHYLSGQPPLAAYPAAKAALTMLTVQYARELRPAGILVNAAAPGACDTGFTRELALGRRITRTADQGAAVVERLALLGPDGPSGGFFDEDGPVDW</sequence>
<dbReference type="Proteomes" id="UP001500897">
    <property type="component" value="Unassembled WGS sequence"/>
</dbReference>
<keyword evidence="3" id="KW-0560">Oxidoreductase</keyword>
<dbReference type="SMART" id="SM00822">
    <property type="entry name" value="PKS_KR"/>
    <property type="match status" value="1"/>
</dbReference>
<keyword evidence="2" id="KW-0521">NADP</keyword>
<dbReference type="PRINTS" id="PR00080">
    <property type="entry name" value="SDRFAMILY"/>
</dbReference>
<evidence type="ECO:0000259" key="5">
    <source>
        <dbReference type="SMART" id="SM00822"/>
    </source>
</evidence>
<gene>
    <name evidence="6" type="ORF">GCM10009759_42160</name>
</gene>
<organism evidence="6 7">
    <name type="scientific">Kitasatospora saccharophila</name>
    <dbReference type="NCBI Taxonomy" id="407973"/>
    <lineage>
        <taxon>Bacteria</taxon>
        <taxon>Bacillati</taxon>
        <taxon>Actinomycetota</taxon>
        <taxon>Actinomycetes</taxon>
        <taxon>Kitasatosporales</taxon>
        <taxon>Streptomycetaceae</taxon>
        <taxon>Kitasatospora</taxon>
    </lineage>
</organism>
<feature type="domain" description="Ketoreductase" evidence="5">
    <location>
        <begin position="6"/>
        <end position="210"/>
    </location>
</feature>
<evidence type="ECO:0000313" key="7">
    <source>
        <dbReference type="Proteomes" id="UP001500897"/>
    </source>
</evidence>
<dbReference type="PANTHER" id="PTHR43490">
    <property type="entry name" value="(+)-NEOMENTHOL DEHYDROGENASE"/>
    <property type="match status" value="1"/>
</dbReference>
<evidence type="ECO:0000256" key="4">
    <source>
        <dbReference type="RuleBase" id="RU000363"/>
    </source>
</evidence>
<dbReference type="Gene3D" id="3.40.50.720">
    <property type="entry name" value="NAD(P)-binding Rossmann-like Domain"/>
    <property type="match status" value="1"/>
</dbReference>
<dbReference type="SUPFAM" id="SSF51735">
    <property type="entry name" value="NAD(P)-binding Rossmann-fold domains"/>
    <property type="match status" value="1"/>
</dbReference>
<accession>A0ABN2X8C1</accession>
<dbReference type="Pfam" id="PF00106">
    <property type="entry name" value="adh_short"/>
    <property type="match status" value="1"/>
</dbReference>
<keyword evidence="7" id="KW-1185">Reference proteome</keyword>
<evidence type="ECO:0000256" key="2">
    <source>
        <dbReference type="ARBA" id="ARBA00022857"/>
    </source>
</evidence>
<protein>
    <submittedName>
        <fullName evidence="6">SDR family oxidoreductase</fullName>
    </submittedName>
</protein>
<name>A0ABN2X8C1_9ACTN</name>
<dbReference type="PRINTS" id="PR00081">
    <property type="entry name" value="GDHRDH"/>
</dbReference>
<comment type="similarity">
    <text evidence="1 4">Belongs to the short-chain dehydrogenases/reductases (SDR) family.</text>
</comment>